<dbReference type="PANTHER" id="PTHR48027">
    <property type="entry name" value="HETEROGENEOUS NUCLEAR RIBONUCLEOPROTEIN 87F-RELATED"/>
    <property type="match status" value="1"/>
</dbReference>
<dbReference type="KEGG" id="trg:TRUGW13939_03609"/>
<dbReference type="InterPro" id="IPR052462">
    <property type="entry name" value="SLIRP/GR-RBP-like"/>
</dbReference>
<feature type="compositionally biased region" description="Polar residues" evidence="3">
    <location>
        <begin position="440"/>
        <end position="467"/>
    </location>
</feature>
<protein>
    <recommendedName>
        <fullName evidence="4">RRM domain-containing protein</fullName>
    </recommendedName>
</protein>
<dbReference type="InterPro" id="IPR035979">
    <property type="entry name" value="RBD_domain_sf"/>
</dbReference>
<dbReference type="InterPro" id="IPR000504">
    <property type="entry name" value="RRM_dom"/>
</dbReference>
<dbReference type="Proteomes" id="UP000509510">
    <property type="component" value="Chromosome II"/>
</dbReference>
<feature type="compositionally biased region" description="Polar residues" evidence="3">
    <location>
        <begin position="167"/>
        <end position="187"/>
    </location>
</feature>
<feature type="compositionally biased region" description="Basic and acidic residues" evidence="3">
    <location>
        <begin position="678"/>
        <end position="698"/>
    </location>
</feature>
<feature type="domain" description="RRM" evidence="4">
    <location>
        <begin position="528"/>
        <end position="606"/>
    </location>
</feature>
<dbReference type="Gene3D" id="3.30.70.330">
    <property type="match status" value="1"/>
</dbReference>
<feature type="region of interest" description="Disordered" evidence="3">
    <location>
        <begin position="636"/>
        <end position="795"/>
    </location>
</feature>
<feature type="region of interest" description="Disordered" evidence="3">
    <location>
        <begin position="364"/>
        <end position="527"/>
    </location>
</feature>
<dbReference type="GO" id="GO:0003723">
    <property type="term" value="F:RNA binding"/>
    <property type="evidence" value="ECO:0007669"/>
    <property type="project" value="UniProtKB-UniRule"/>
</dbReference>
<keyword evidence="1 2" id="KW-0694">RNA-binding</keyword>
<dbReference type="SMART" id="SM00360">
    <property type="entry name" value="RRM"/>
    <property type="match status" value="1"/>
</dbReference>
<evidence type="ECO:0000256" key="2">
    <source>
        <dbReference type="PROSITE-ProRule" id="PRU00176"/>
    </source>
</evidence>
<feature type="region of interest" description="Disordered" evidence="3">
    <location>
        <begin position="167"/>
        <end position="193"/>
    </location>
</feature>
<sequence length="927" mass="101794">MLKPFQIRDLHSYPVEDNLYDSSTESVISGSNADDKRYKRHGIIHLSAPEYDEIALNHPNAMLTYLDEDDGDIITVGSSFELDQRLDEPVALAPAPLPQENVSKMHLFDIRRSRSVTELWKSVERGSTSRSQLGEGHRNSVSSITTEKPALNYNNQYEVEYSDSRGQWVSENNSTGNPTSESANNEELQPRTEPEPLLSAFEAEIAKMLEEGSAAQQANEQADNSSSAQSHTTQPNSMPPTWPSDLVANILQTVVGKMDSLRSEFGSKVPEIERHLRNAHNAIPGDVTSSAQTALNAMQSQAQNLAQLLQNASDASGQAAERVREAELRSAEQIIDGLEDMVQGLEDFGKTLYAAFEAEFGQQNNNTQAEATGSTGPTQRECVQQPVESTNIPPNNIQSEAETNQELKQQSPAMAEPKIDSLRRPLPPHPTTSLPSSQPVSQDQNAAPESTPSQSNVSGGTLFSSWPNRPAFAPLSLRPVPPPSVPAKVAETQQVQPTPISSSAAPIDSGSRPATLESTVQNPGSATNSLFIGNVGYQVTEKVIGEVFASKGCSAQIHLPKDSFTGRHVGFGYARFESSQSAKTALESLQGIVIDGHSINLEYSDNSPIDAIQTHPSRPARPTFTDVPVDQRLRHRKSWHPSTLQPREVHPVMSSSRDDLPRIFSGNPRGSSLRGHRREPNQPRNSVERSVRFDHPEESPEFAARYPSLLPTRSTDELAEAAPKRSMTFSPNTEMARFPPVSQLDAHLLTNQYRSGHREDNDESQARSEAPPLSTTNEIRPVDQPISQQPRPEPIRDMGRAQFIGRKGVGSQSLRRPYHEYPAGPRPLSLRTRRTDTLPGSFPVDDAPGSVTRDYTDALHEDIQTAIRHSIIDNCVDTLTTMGYDEGLDGGKNRLKIYAEAVDGKVSDAIDMIEEERRAYEGQGSHP</sequence>
<dbReference type="PROSITE" id="PS50102">
    <property type="entry name" value="RRM"/>
    <property type="match status" value="1"/>
</dbReference>
<evidence type="ECO:0000313" key="5">
    <source>
        <dbReference type="EMBL" id="QKX56504.1"/>
    </source>
</evidence>
<accession>A0A7H8QR88</accession>
<proteinExistence type="predicted"/>
<dbReference type="GeneID" id="55991112"/>
<feature type="compositionally biased region" description="Polar residues" evidence="3">
    <location>
        <begin position="139"/>
        <end position="149"/>
    </location>
</feature>
<evidence type="ECO:0000256" key="1">
    <source>
        <dbReference type="ARBA" id="ARBA00022884"/>
    </source>
</evidence>
<organism evidence="5 6">
    <name type="scientific">Talaromyces rugulosus</name>
    <name type="common">Penicillium rugulosum</name>
    <dbReference type="NCBI Taxonomy" id="121627"/>
    <lineage>
        <taxon>Eukaryota</taxon>
        <taxon>Fungi</taxon>
        <taxon>Dikarya</taxon>
        <taxon>Ascomycota</taxon>
        <taxon>Pezizomycotina</taxon>
        <taxon>Eurotiomycetes</taxon>
        <taxon>Eurotiomycetidae</taxon>
        <taxon>Eurotiales</taxon>
        <taxon>Trichocomaceae</taxon>
        <taxon>Talaromyces</taxon>
        <taxon>Talaromyces sect. Islandici</taxon>
    </lineage>
</organism>
<feature type="compositionally biased region" description="Polar residues" evidence="3">
    <location>
        <begin position="491"/>
        <end position="504"/>
    </location>
</feature>
<feature type="region of interest" description="Disordered" evidence="3">
    <location>
        <begin position="122"/>
        <end position="149"/>
    </location>
</feature>
<dbReference type="OrthoDB" id="193499at2759"/>
<evidence type="ECO:0000259" key="4">
    <source>
        <dbReference type="PROSITE" id="PS50102"/>
    </source>
</evidence>
<dbReference type="RefSeq" id="XP_035342682.1">
    <property type="nucleotide sequence ID" value="XM_035486789.1"/>
</dbReference>
<dbReference type="EMBL" id="CP055899">
    <property type="protein sequence ID" value="QKX56504.1"/>
    <property type="molecule type" value="Genomic_DNA"/>
</dbReference>
<feature type="compositionally biased region" description="Basic and acidic residues" evidence="3">
    <location>
        <begin position="756"/>
        <end position="766"/>
    </location>
</feature>
<feature type="region of interest" description="Disordered" evidence="3">
    <location>
        <begin position="808"/>
        <end position="849"/>
    </location>
</feature>
<dbReference type="Pfam" id="PF00076">
    <property type="entry name" value="RRM_1"/>
    <property type="match status" value="1"/>
</dbReference>
<gene>
    <name evidence="5" type="ORF">TRUGW13939_03609</name>
</gene>
<dbReference type="SUPFAM" id="SSF54928">
    <property type="entry name" value="RNA-binding domain, RBD"/>
    <property type="match status" value="1"/>
</dbReference>
<keyword evidence="6" id="KW-1185">Reference proteome</keyword>
<evidence type="ECO:0000313" key="6">
    <source>
        <dbReference type="Proteomes" id="UP000509510"/>
    </source>
</evidence>
<dbReference type="AlphaFoldDB" id="A0A7H8QR88"/>
<feature type="compositionally biased region" description="Polar residues" evidence="3">
    <location>
        <begin position="516"/>
        <end position="527"/>
    </location>
</feature>
<name>A0A7H8QR88_TALRU</name>
<evidence type="ECO:0000256" key="3">
    <source>
        <dbReference type="SAM" id="MobiDB-lite"/>
    </source>
</evidence>
<reference evidence="6" key="1">
    <citation type="submission" date="2020-06" db="EMBL/GenBank/DDBJ databases">
        <title>A chromosome-scale genome assembly of Talaromyces rugulosus W13939.</title>
        <authorList>
            <person name="Wang B."/>
            <person name="Guo L."/>
            <person name="Ye K."/>
            <person name="Wang L."/>
        </authorList>
    </citation>
    <scope>NUCLEOTIDE SEQUENCE [LARGE SCALE GENOMIC DNA]</scope>
    <source>
        <strain evidence="6">W13939</strain>
    </source>
</reference>
<dbReference type="InterPro" id="IPR012677">
    <property type="entry name" value="Nucleotide-bd_a/b_plait_sf"/>
</dbReference>
<feature type="region of interest" description="Disordered" evidence="3">
    <location>
        <begin position="213"/>
        <end position="244"/>
    </location>
</feature>
<feature type="compositionally biased region" description="Polar residues" evidence="3">
    <location>
        <begin position="364"/>
        <end position="412"/>
    </location>
</feature>
<feature type="compositionally biased region" description="Polar residues" evidence="3">
    <location>
        <begin position="214"/>
        <end position="236"/>
    </location>
</feature>